<dbReference type="Proteomes" id="UP000543030">
    <property type="component" value="Unassembled WGS sequence"/>
</dbReference>
<accession>A0A840RE41</accession>
<evidence type="ECO:0000313" key="3">
    <source>
        <dbReference type="Proteomes" id="UP000543030"/>
    </source>
</evidence>
<evidence type="ECO:0000313" key="2">
    <source>
        <dbReference type="EMBL" id="MBB5190854.1"/>
    </source>
</evidence>
<keyword evidence="2" id="KW-0132">Cell division</keyword>
<keyword evidence="3" id="KW-1185">Reference proteome</keyword>
<name>A0A840RE41_9NEIS</name>
<dbReference type="RefSeq" id="WP_184099289.1">
    <property type="nucleotide sequence ID" value="NZ_JACHHN010000003.1"/>
</dbReference>
<feature type="transmembrane region" description="Helical" evidence="1">
    <location>
        <begin position="16"/>
        <end position="34"/>
    </location>
</feature>
<dbReference type="GO" id="GO:0051301">
    <property type="term" value="P:cell division"/>
    <property type="evidence" value="ECO:0007669"/>
    <property type="project" value="UniProtKB-KW"/>
</dbReference>
<reference evidence="2 3" key="1">
    <citation type="submission" date="2020-08" db="EMBL/GenBank/DDBJ databases">
        <title>Genomic Encyclopedia of Type Strains, Phase IV (KMG-IV): sequencing the most valuable type-strain genomes for metagenomic binning, comparative biology and taxonomic classification.</title>
        <authorList>
            <person name="Goeker M."/>
        </authorList>
    </citation>
    <scope>NUCLEOTIDE SEQUENCE [LARGE SCALE GENOMIC DNA]</scope>
    <source>
        <strain evidence="2 3">DSM 18233</strain>
    </source>
</reference>
<sequence>MQPIQLDFHRKATHTPWIGLVMTTIGVVVMLWALTQQDIAKQRRDQIAEREDQVNWQKKHLEQQQQAARKEIPANAKIATIRRGQMISPVTGLALLEKTWGPNVAYTKIEVNTADRDLKLELESRSLNDALALVDTLQKTPNVQRVTMAHEGVKITDPFKPTQAVMEVVWREPQP</sequence>
<keyword evidence="1" id="KW-0472">Membrane</keyword>
<evidence type="ECO:0000256" key="1">
    <source>
        <dbReference type="SAM" id="Phobius"/>
    </source>
</evidence>
<dbReference type="EMBL" id="JACHHN010000003">
    <property type="protein sequence ID" value="MBB5190854.1"/>
    <property type="molecule type" value="Genomic_DNA"/>
</dbReference>
<keyword evidence="2" id="KW-0131">Cell cycle</keyword>
<proteinExistence type="predicted"/>
<keyword evidence="1" id="KW-0812">Transmembrane</keyword>
<gene>
    <name evidence="2" type="ORF">HNQ50_001577</name>
</gene>
<comment type="caution">
    <text evidence="2">The sequence shown here is derived from an EMBL/GenBank/DDBJ whole genome shotgun (WGS) entry which is preliminary data.</text>
</comment>
<dbReference type="AlphaFoldDB" id="A0A840RE41"/>
<organism evidence="2 3">
    <name type="scientific">Silvimonas terrae</name>
    <dbReference type="NCBI Taxonomy" id="300266"/>
    <lineage>
        <taxon>Bacteria</taxon>
        <taxon>Pseudomonadati</taxon>
        <taxon>Pseudomonadota</taxon>
        <taxon>Betaproteobacteria</taxon>
        <taxon>Neisseriales</taxon>
        <taxon>Chitinibacteraceae</taxon>
        <taxon>Silvimonas</taxon>
    </lineage>
</organism>
<keyword evidence="1" id="KW-1133">Transmembrane helix</keyword>
<protein>
    <submittedName>
        <fullName evidence="2">Cell division protein FtsL</fullName>
    </submittedName>
</protein>